<feature type="transmembrane region" description="Helical" evidence="2">
    <location>
        <begin position="12"/>
        <end position="31"/>
    </location>
</feature>
<comment type="caution">
    <text evidence="4">The sequence shown here is derived from an EMBL/GenBank/DDBJ whole genome shotgun (WGS) entry which is preliminary data.</text>
</comment>
<keyword evidence="2" id="KW-0812">Transmembrane</keyword>
<dbReference type="RefSeq" id="WP_146938095.1">
    <property type="nucleotide sequence ID" value="NZ_BJXW01000022.1"/>
</dbReference>
<dbReference type="EMBL" id="BJXW01000022">
    <property type="protein sequence ID" value="GEN31708.1"/>
    <property type="molecule type" value="Genomic_DNA"/>
</dbReference>
<feature type="transmembrane region" description="Helical" evidence="2">
    <location>
        <begin position="171"/>
        <end position="190"/>
    </location>
</feature>
<gene>
    <name evidence="4" type="ORF">CQU01_19460</name>
</gene>
<keyword evidence="5" id="KW-1185">Reference proteome</keyword>
<proteinExistence type="inferred from homology"/>
<dbReference type="Pfam" id="PF09335">
    <property type="entry name" value="VTT_dom"/>
    <property type="match status" value="1"/>
</dbReference>
<evidence type="ECO:0000313" key="5">
    <source>
        <dbReference type="Proteomes" id="UP000321491"/>
    </source>
</evidence>
<feature type="domain" description="VTT" evidence="3">
    <location>
        <begin position="31"/>
        <end position="153"/>
    </location>
</feature>
<dbReference type="PANTHER" id="PTHR42709">
    <property type="entry name" value="ALKALINE PHOSPHATASE LIKE PROTEIN"/>
    <property type="match status" value="1"/>
</dbReference>
<evidence type="ECO:0000313" key="4">
    <source>
        <dbReference type="EMBL" id="GEN31708.1"/>
    </source>
</evidence>
<evidence type="ECO:0000256" key="1">
    <source>
        <dbReference type="ARBA" id="ARBA00010792"/>
    </source>
</evidence>
<comment type="similarity">
    <text evidence="1">Belongs to the DedA family.</text>
</comment>
<accession>A0A511V1B7</accession>
<reference evidence="4 5" key="1">
    <citation type="submission" date="2019-07" db="EMBL/GenBank/DDBJ databases">
        <title>Whole genome shotgun sequence of Cerasibacillus quisquiliarum NBRC 102429.</title>
        <authorList>
            <person name="Hosoyama A."/>
            <person name="Uohara A."/>
            <person name="Ohji S."/>
            <person name="Ichikawa N."/>
        </authorList>
    </citation>
    <scope>NUCLEOTIDE SEQUENCE [LARGE SCALE GENOMIC DNA]</scope>
    <source>
        <strain evidence="4 5">NBRC 102429</strain>
    </source>
</reference>
<dbReference type="PANTHER" id="PTHR42709:SF9">
    <property type="entry name" value="ALKALINE PHOSPHATASE LIKE PROTEIN"/>
    <property type="match status" value="1"/>
</dbReference>
<feature type="transmembrane region" description="Helical" evidence="2">
    <location>
        <begin position="51"/>
        <end position="76"/>
    </location>
</feature>
<dbReference type="InterPro" id="IPR032816">
    <property type="entry name" value="VTT_dom"/>
</dbReference>
<sequence>MGVWHDIIGQFGYIVIFLFLSLGIVGVPIPIPDEVLLTYLGYITSLGEISFTVTFIVAVSGSICGITLSYFLGMKLGEPFIQKLFIKRRTVIRTKRLLQKYGSFLIIFSYFIPGIRHVAAYISGVTRYSIKHFLLFASAGAIMWVIIFLSIGNRLGTNWNIIAYLFRKYSISIFAIIILIIVISATIYRYRKQSMS</sequence>
<keyword evidence="2" id="KW-0472">Membrane</keyword>
<organism evidence="4 5">
    <name type="scientific">Cerasibacillus quisquiliarum</name>
    <dbReference type="NCBI Taxonomy" id="227865"/>
    <lineage>
        <taxon>Bacteria</taxon>
        <taxon>Bacillati</taxon>
        <taxon>Bacillota</taxon>
        <taxon>Bacilli</taxon>
        <taxon>Bacillales</taxon>
        <taxon>Bacillaceae</taxon>
        <taxon>Cerasibacillus</taxon>
    </lineage>
</organism>
<feature type="transmembrane region" description="Helical" evidence="2">
    <location>
        <begin position="97"/>
        <end position="113"/>
    </location>
</feature>
<dbReference type="OrthoDB" id="9782291at2"/>
<dbReference type="GO" id="GO:0005886">
    <property type="term" value="C:plasma membrane"/>
    <property type="evidence" value="ECO:0007669"/>
    <property type="project" value="TreeGrafter"/>
</dbReference>
<keyword evidence="2" id="KW-1133">Transmembrane helix</keyword>
<evidence type="ECO:0000259" key="3">
    <source>
        <dbReference type="Pfam" id="PF09335"/>
    </source>
</evidence>
<dbReference type="InterPro" id="IPR051311">
    <property type="entry name" value="DedA_domain"/>
</dbReference>
<dbReference type="Proteomes" id="UP000321491">
    <property type="component" value="Unassembled WGS sequence"/>
</dbReference>
<name>A0A511V1B7_9BACI</name>
<feature type="transmembrane region" description="Helical" evidence="2">
    <location>
        <begin position="133"/>
        <end position="151"/>
    </location>
</feature>
<dbReference type="AlphaFoldDB" id="A0A511V1B7"/>
<evidence type="ECO:0000256" key="2">
    <source>
        <dbReference type="SAM" id="Phobius"/>
    </source>
</evidence>
<protein>
    <submittedName>
        <fullName evidence="4">Alkaline phosphatase</fullName>
    </submittedName>
</protein>